<keyword evidence="3" id="KW-1185">Reference proteome</keyword>
<dbReference type="Gene3D" id="3.40.50.300">
    <property type="entry name" value="P-loop containing nucleotide triphosphate hydrolases"/>
    <property type="match status" value="2"/>
</dbReference>
<feature type="domain" description="AAA+ ATPase" evidence="1">
    <location>
        <begin position="664"/>
        <end position="981"/>
    </location>
</feature>
<protein>
    <submittedName>
        <fullName evidence="2">ATPase</fullName>
    </submittedName>
</protein>
<dbReference type="AlphaFoldDB" id="A0A8J3VDH6"/>
<organism evidence="2 3">
    <name type="scientific">Rhizocola hellebori</name>
    <dbReference type="NCBI Taxonomy" id="1392758"/>
    <lineage>
        <taxon>Bacteria</taxon>
        <taxon>Bacillati</taxon>
        <taxon>Actinomycetota</taxon>
        <taxon>Actinomycetes</taxon>
        <taxon>Micromonosporales</taxon>
        <taxon>Micromonosporaceae</taxon>
        <taxon>Rhizocola</taxon>
    </lineage>
</organism>
<name>A0A8J3VDH6_9ACTN</name>
<dbReference type="RefSeq" id="WP_203906651.1">
    <property type="nucleotide sequence ID" value="NZ_BONY01000003.1"/>
</dbReference>
<dbReference type="SMART" id="SM00382">
    <property type="entry name" value="AAA"/>
    <property type="match status" value="1"/>
</dbReference>
<dbReference type="SUPFAM" id="SSF52540">
    <property type="entry name" value="P-loop containing nucleoside triphosphate hydrolases"/>
    <property type="match status" value="2"/>
</dbReference>
<proteinExistence type="predicted"/>
<evidence type="ECO:0000313" key="2">
    <source>
        <dbReference type="EMBL" id="GIH02725.1"/>
    </source>
</evidence>
<dbReference type="InterPro" id="IPR027417">
    <property type="entry name" value="P-loop_NTPase"/>
</dbReference>
<dbReference type="PANTHER" id="PTHR30121">
    <property type="entry name" value="UNCHARACTERIZED PROTEIN YJGR-RELATED"/>
    <property type="match status" value="1"/>
</dbReference>
<gene>
    <name evidence="2" type="ORF">Rhe02_07920</name>
</gene>
<dbReference type="EMBL" id="BONY01000003">
    <property type="protein sequence ID" value="GIH02725.1"/>
    <property type="molecule type" value="Genomic_DNA"/>
</dbReference>
<comment type="caution">
    <text evidence="2">The sequence shown here is derived from an EMBL/GenBank/DDBJ whole genome shotgun (WGS) entry which is preliminary data.</text>
</comment>
<dbReference type="Pfam" id="PF01935">
    <property type="entry name" value="DUF87"/>
    <property type="match status" value="1"/>
</dbReference>
<evidence type="ECO:0000313" key="3">
    <source>
        <dbReference type="Proteomes" id="UP000612899"/>
    </source>
</evidence>
<dbReference type="Proteomes" id="UP000612899">
    <property type="component" value="Unassembled WGS sequence"/>
</dbReference>
<dbReference type="InterPro" id="IPR051162">
    <property type="entry name" value="T4SS_component"/>
</dbReference>
<sequence length="1051" mass="114258">MSDQELRALSNVRFEWAPAQEDVWLSPVNHVEGLHGSAARTVLQALDQADEKVVANPLGVVIEGQHGSGKTHMLSWIREQVQRRGGYFFLLGMPHGGTFAPIVIQAFVEGLVRPAAKHRDQLTMLLDGLARRAMVSSDLRDRVTGLSSLTSDALEDFVARVSFSDRRINLSHKYTLRALVMMAAWDDHLRDLGEGYLTSSLGEESAEDCAKWRLPPKPRTPEDLVREVSYLLSLTGPSLLGIDQIDPAFSQIMRSVKSHRLEDNLASAPEMDQLAGAIGQGLMATREQLSRTVIVASCLTSAWDLICNNTLMSLRARFRHEARLHRIPSRSVGMELVATRFAPRFAAAGFSPPFPTWPIAPTAFDDAPDYTPRALLQRVDAHIRQCLKAGTASILTDFEQPIVELPEAPSIDSTVSAGVLDTFDRQLETYRNHASVSGALDQDLEDKMMPDLLVAGLQAWVREKDSQERKRFSVFAGAGGSPTAHATLKETFDAEMDDYGLWYFRGLAKLHHSAVLPRVERVMRLAALDPKVPHRRAVLLRNVPWPNGPASKSKREKFEALGGVISKVSQDDLRTFHALGRMLDEDEPFLDVWLADRKPASGTTLFAEIFGPPPEEQAFTIEPDVTPDDPDGQPAGASEVATDAVPIGFTTESGEPAHIELAALRKHVAIFAGSGSGKTVLIRRLIEECALQGVSTIALDPNNDLARLGDPWPKAPTSWRRGDEQAATAYFDQTEVMVWTPRRESGRPLSLQPLPDFKAVLGDPDELELALDSAVAALAPRARVGGNTSKMDRGRAVLREALGYYARKGGSHLAGLVDMLAELPEGVTSLDKASELAYDMAQTLTAAMINDPLFGGSGVPLDPGVLLTPGPGKRARISVISLIGLPTTEQRQSFVNQLQMALFAWIKVNPANDRPLGGLFVMDEAQTLAPSGAMTACTESTLALASQARKYGLGLVFATQAPRGIHNRIVGNAATQFYGFLNSPVQITAAKEMAQAKGSAVMDIARLTAGEFYAMGEGLPFRKLAISMCLSHHPSGALTPEEILDRARAGA</sequence>
<dbReference type="PANTHER" id="PTHR30121:SF6">
    <property type="entry name" value="SLR6007 PROTEIN"/>
    <property type="match status" value="1"/>
</dbReference>
<accession>A0A8J3VDH6</accession>
<evidence type="ECO:0000259" key="1">
    <source>
        <dbReference type="SMART" id="SM00382"/>
    </source>
</evidence>
<reference evidence="2" key="1">
    <citation type="submission" date="2021-01" db="EMBL/GenBank/DDBJ databases">
        <title>Whole genome shotgun sequence of Rhizocola hellebori NBRC 109834.</title>
        <authorList>
            <person name="Komaki H."/>
            <person name="Tamura T."/>
        </authorList>
    </citation>
    <scope>NUCLEOTIDE SEQUENCE</scope>
    <source>
        <strain evidence="2">NBRC 109834</strain>
    </source>
</reference>
<dbReference type="InterPro" id="IPR002789">
    <property type="entry name" value="HerA_central"/>
</dbReference>
<dbReference type="InterPro" id="IPR003593">
    <property type="entry name" value="AAA+_ATPase"/>
</dbReference>